<dbReference type="PROSITE" id="PS51476">
    <property type="entry name" value="PROTEASOME_BETA_2"/>
    <property type="match status" value="1"/>
</dbReference>
<dbReference type="FunFam" id="3.60.20.10:FF:000014">
    <property type="entry name" value="Proteasome subunit beta type-7"/>
    <property type="match status" value="1"/>
</dbReference>
<protein>
    <recommendedName>
        <fullName evidence="4">Proteasome subunit beta</fullName>
    </recommendedName>
</protein>
<organism evidence="5 6">
    <name type="scientific">Cetraspora pellucida</name>
    <dbReference type="NCBI Taxonomy" id="1433469"/>
    <lineage>
        <taxon>Eukaryota</taxon>
        <taxon>Fungi</taxon>
        <taxon>Fungi incertae sedis</taxon>
        <taxon>Mucoromycota</taxon>
        <taxon>Glomeromycotina</taxon>
        <taxon>Glomeromycetes</taxon>
        <taxon>Diversisporales</taxon>
        <taxon>Gigasporaceae</taxon>
        <taxon>Cetraspora</taxon>
    </lineage>
</organism>
<evidence type="ECO:0000313" key="5">
    <source>
        <dbReference type="EMBL" id="CAG8756440.1"/>
    </source>
</evidence>
<dbReference type="PIRSF" id="PIRSF001213">
    <property type="entry name" value="Psome_endopept_beta"/>
    <property type="match status" value="1"/>
</dbReference>
<dbReference type="AlphaFoldDB" id="A0A9N9IXU8"/>
<gene>
    <name evidence="5" type="ORF">CPELLU_LOCUS15032</name>
</gene>
<dbReference type="InterPro" id="IPR001353">
    <property type="entry name" value="Proteasome_sua/b"/>
</dbReference>
<dbReference type="Gene3D" id="3.60.20.10">
    <property type="entry name" value="Glutamine Phosphoribosylpyrophosphate, subunit 1, domain 1"/>
    <property type="match status" value="1"/>
</dbReference>
<evidence type="ECO:0000313" key="6">
    <source>
        <dbReference type="Proteomes" id="UP000789759"/>
    </source>
</evidence>
<dbReference type="InterPro" id="IPR029055">
    <property type="entry name" value="Ntn_hydrolases_N"/>
</dbReference>
<keyword evidence="2 4" id="KW-0647">Proteasome</keyword>
<proteinExistence type="inferred from homology"/>
<dbReference type="SUPFAM" id="SSF56235">
    <property type="entry name" value="N-terminal nucleophile aminohydrolases (Ntn hydrolases)"/>
    <property type="match status" value="1"/>
</dbReference>
<keyword evidence="6" id="KW-1185">Reference proteome</keyword>
<dbReference type="EMBL" id="CAJVQA010018881">
    <property type="protein sequence ID" value="CAG8756440.1"/>
    <property type="molecule type" value="Genomic_DNA"/>
</dbReference>
<dbReference type="GO" id="GO:0051603">
    <property type="term" value="P:proteolysis involved in protein catabolic process"/>
    <property type="evidence" value="ECO:0007669"/>
    <property type="project" value="InterPro"/>
</dbReference>
<evidence type="ECO:0000256" key="3">
    <source>
        <dbReference type="ARBA" id="ARBA00023242"/>
    </source>
</evidence>
<dbReference type="Proteomes" id="UP000789759">
    <property type="component" value="Unassembled WGS sequence"/>
</dbReference>
<dbReference type="GO" id="GO:0005737">
    <property type="term" value="C:cytoplasm"/>
    <property type="evidence" value="ECO:0007669"/>
    <property type="project" value="UniProtKB-SubCell"/>
</dbReference>
<name>A0A9N9IXU8_9GLOM</name>
<dbReference type="PANTHER" id="PTHR32194:SF6">
    <property type="entry name" value="PROTEASOME SUBUNIT BETA"/>
    <property type="match status" value="1"/>
</dbReference>
<dbReference type="GO" id="GO:0019774">
    <property type="term" value="C:proteasome core complex, beta-subunit complex"/>
    <property type="evidence" value="ECO:0007669"/>
    <property type="project" value="UniProtKB-UniRule"/>
</dbReference>
<dbReference type="InterPro" id="IPR023333">
    <property type="entry name" value="Proteasome_suB-type"/>
</dbReference>
<accession>A0A9N9IXU8</accession>
<dbReference type="Pfam" id="PF00227">
    <property type="entry name" value="Proteasome"/>
    <property type="match status" value="1"/>
</dbReference>
<dbReference type="PANTHER" id="PTHR32194">
    <property type="entry name" value="METALLOPROTEASE TLDD"/>
    <property type="match status" value="1"/>
</dbReference>
<dbReference type="OrthoDB" id="10248542at2759"/>
<comment type="function">
    <text evidence="4">Non-catalytic component of the proteasome.</text>
</comment>
<comment type="caution">
    <text evidence="5">The sequence shown here is derived from an EMBL/GenBank/DDBJ whole genome shotgun (WGS) entry which is preliminary data.</text>
</comment>
<evidence type="ECO:0000256" key="4">
    <source>
        <dbReference type="PIRNR" id="PIRNR001213"/>
    </source>
</evidence>
<evidence type="ECO:0000256" key="2">
    <source>
        <dbReference type="ARBA" id="ARBA00022942"/>
    </source>
</evidence>
<dbReference type="GO" id="GO:0005634">
    <property type="term" value="C:nucleus"/>
    <property type="evidence" value="ECO:0007669"/>
    <property type="project" value="UniProtKB-SubCell"/>
</dbReference>
<sequence length="255" mass="28790">MDHFSFNLGKPRHEMTDRRNIFQVDIKPRSESSTDPITRTQRPIVTGTSVIALKYQDGVMLAADNLASYGSLARFKDVERLYPVGEFTVIGASGDISDFQYTKHLLDAEMVKEYYINDGHVLGAPHIYEYLSRVMYNRRSQINPLWNAYVVGGYHNGEGFLGYVDLLGTTYKSSSIATGFGAYLAQPILRKVVEGHENTLSEEEAINAIETCMKVLFYRDARSLNKFQRAKITAQGVEITQPYSVDTEWSFAEGQ</sequence>
<keyword evidence="3 4" id="KW-0539">Nucleus</keyword>
<comment type="subcellular location">
    <subcellularLocation>
        <location evidence="4">Cytoplasm</location>
    </subcellularLocation>
    <subcellularLocation>
        <location evidence="4">Nucleus</location>
    </subcellularLocation>
</comment>
<keyword evidence="1 4" id="KW-0963">Cytoplasm</keyword>
<evidence type="ECO:0000256" key="1">
    <source>
        <dbReference type="ARBA" id="ARBA00022490"/>
    </source>
</evidence>
<dbReference type="PROSITE" id="PS00854">
    <property type="entry name" value="PROTEASOME_BETA_1"/>
    <property type="match status" value="1"/>
</dbReference>
<dbReference type="InterPro" id="IPR016295">
    <property type="entry name" value="Proteasome_beta4"/>
</dbReference>
<dbReference type="CDD" id="cd03760">
    <property type="entry name" value="proteasome_beta_type_4"/>
    <property type="match status" value="1"/>
</dbReference>
<comment type="similarity">
    <text evidence="4">Belongs to the peptidase T1B family.</text>
</comment>
<reference evidence="5" key="1">
    <citation type="submission" date="2021-06" db="EMBL/GenBank/DDBJ databases">
        <authorList>
            <person name="Kallberg Y."/>
            <person name="Tangrot J."/>
            <person name="Rosling A."/>
        </authorList>
    </citation>
    <scope>NUCLEOTIDE SEQUENCE</scope>
    <source>
        <strain evidence="5">FL966</strain>
    </source>
</reference>
<dbReference type="InterPro" id="IPR016050">
    <property type="entry name" value="Proteasome_bsu_CS"/>
</dbReference>